<comment type="caution">
    <text evidence="4">The sequence shown here is derived from an EMBL/GenBank/DDBJ whole genome shotgun (WGS) entry which is preliminary data.</text>
</comment>
<feature type="domain" description="Organic solvent tolerance-like N-terminal" evidence="3">
    <location>
        <begin position="40"/>
        <end position="148"/>
    </location>
</feature>
<dbReference type="GO" id="GO:0015920">
    <property type="term" value="P:lipopolysaccharide transport"/>
    <property type="evidence" value="ECO:0007669"/>
    <property type="project" value="TreeGrafter"/>
</dbReference>
<sequence>MMRVTGLIAAAWLSIFAAAAAAQTTVPFGTSGHDASQPVEVTSERLDLDQGAGSAIFSGTVRVGQGALRMAADKVQVFYDPKAQSGTGPIQRLIAAGNVTLTNGTEAAEADSATYEVGSGKVDMQGNVLLTQGSNALSGDRLAIDLNANSARMDGRVRTLFVPQSPNQPGPQPGTASKP</sequence>
<dbReference type="EMBL" id="JACHFM010000001">
    <property type="protein sequence ID" value="MBB5221532.1"/>
    <property type="molecule type" value="Genomic_DNA"/>
</dbReference>
<evidence type="ECO:0000313" key="4">
    <source>
        <dbReference type="EMBL" id="MBB5221532.1"/>
    </source>
</evidence>
<evidence type="ECO:0000256" key="1">
    <source>
        <dbReference type="ARBA" id="ARBA00022729"/>
    </source>
</evidence>
<dbReference type="Proteomes" id="UP000549457">
    <property type="component" value="Unassembled WGS sequence"/>
</dbReference>
<dbReference type="GO" id="GO:0017089">
    <property type="term" value="F:glycolipid transfer activity"/>
    <property type="evidence" value="ECO:0007669"/>
    <property type="project" value="TreeGrafter"/>
</dbReference>
<dbReference type="GO" id="GO:0009279">
    <property type="term" value="C:cell outer membrane"/>
    <property type="evidence" value="ECO:0007669"/>
    <property type="project" value="TreeGrafter"/>
</dbReference>
<name>A0A840SQL0_9RHOB</name>
<proteinExistence type="predicted"/>
<accession>A0A840SQL0</accession>
<reference evidence="4 5" key="1">
    <citation type="submission" date="2020-08" db="EMBL/GenBank/DDBJ databases">
        <title>Genomic Encyclopedia of Type Strains, Phase IV (KMG-IV): sequencing the most valuable type-strain genomes for metagenomic binning, comparative biology and taxonomic classification.</title>
        <authorList>
            <person name="Goeker M."/>
        </authorList>
    </citation>
    <scope>NUCLEOTIDE SEQUENCE [LARGE SCALE GENOMIC DNA]</scope>
    <source>
        <strain evidence="4 5">DSM 101730</strain>
    </source>
</reference>
<dbReference type="PANTHER" id="PTHR36504">
    <property type="entry name" value="LIPOPOLYSACCHARIDE EXPORT SYSTEM PROTEIN LPTA"/>
    <property type="match status" value="1"/>
</dbReference>
<feature type="signal peptide" evidence="2">
    <location>
        <begin position="1"/>
        <end position="21"/>
    </location>
</feature>
<organism evidence="4 5">
    <name type="scientific">Amaricoccus macauensis</name>
    <dbReference type="NCBI Taxonomy" id="57001"/>
    <lineage>
        <taxon>Bacteria</taxon>
        <taxon>Pseudomonadati</taxon>
        <taxon>Pseudomonadota</taxon>
        <taxon>Alphaproteobacteria</taxon>
        <taxon>Rhodobacterales</taxon>
        <taxon>Paracoccaceae</taxon>
        <taxon>Amaricoccus</taxon>
    </lineage>
</organism>
<protein>
    <submittedName>
        <fullName evidence="4">Lipopolysaccharide export system protein LptA</fullName>
    </submittedName>
</protein>
<dbReference type="PANTHER" id="PTHR36504:SF1">
    <property type="entry name" value="LIPOPOLYSACCHARIDE EXPORT SYSTEM PROTEIN LPTA"/>
    <property type="match status" value="1"/>
</dbReference>
<feature type="chain" id="PRO_5032833647" evidence="2">
    <location>
        <begin position="22"/>
        <end position="179"/>
    </location>
</feature>
<evidence type="ECO:0000259" key="3">
    <source>
        <dbReference type="Pfam" id="PF03968"/>
    </source>
</evidence>
<evidence type="ECO:0000313" key="5">
    <source>
        <dbReference type="Proteomes" id="UP000549457"/>
    </source>
</evidence>
<dbReference type="AlphaFoldDB" id="A0A840SQL0"/>
<keyword evidence="5" id="KW-1185">Reference proteome</keyword>
<dbReference type="InterPro" id="IPR052037">
    <property type="entry name" value="LPS_export_LptA"/>
</dbReference>
<gene>
    <name evidence="4" type="ORF">HNP73_001453</name>
</gene>
<dbReference type="Gene3D" id="2.60.450.10">
    <property type="entry name" value="Lipopolysaccharide (LPS) transport protein A like domain"/>
    <property type="match status" value="1"/>
</dbReference>
<dbReference type="GO" id="GO:0030288">
    <property type="term" value="C:outer membrane-bounded periplasmic space"/>
    <property type="evidence" value="ECO:0007669"/>
    <property type="project" value="TreeGrafter"/>
</dbReference>
<dbReference type="Pfam" id="PF03968">
    <property type="entry name" value="LptD_N"/>
    <property type="match status" value="1"/>
</dbReference>
<evidence type="ECO:0000256" key="2">
    <source>
        <dbReference type="SAM" id="SignalP"/>
    </source>
</evidence>
<dbReference type="RefSeq" id="WP_343063210.1">
    <property type="nucleotide sequence ID" value="NZ_JACHFM010000001.1"/>
</dbReference>
<dbReference type="InterPro" id="IPR005653">
    <property type="entry name" value="OstA-like_N"/>
</dbReference>
<keyword evidence="1 2" id="KW-0732">Signal</keyword>